<dbReference type="Proteomes" id="UP001295423">
    <property type="component" value="Unassembled WGS sequence"/>
</dbReference>
<accession>A0AAD2CBU4</accession>
<reference evidence="3" key="1">
    <citation type="submission" date="2023-08" db="EMBL/GenBank/DDBJ databases">
        <authorList>
            <person name="Audoor S."/>
            <person name="Bilcke G."/>
        </authorList>
    </citation>
    <scope>NUCLEOTIDE SEQUENCE</scope>
</reference>
<sequence length="1559" mass="177714">MSTIEVDCIAYDGAEGGTVMVTPDAGKIPHVDTRFCNTEHEGAPLPQVTPSEDTISSSTSFKKPTDDHTNFAKAILDSLRWSPNGRTKTAHPFVSHLLYQYKEQSLKEMICRTFPNLKDLVHIKEIGDYPLCIRLFLCALGFLLCGLPYEYAVDPWDLLATTFCHDCSCKEMKDACTQAIEDFLFHHTPESRGIETTEPMRTFIEKCTLSANWKPKSKTESDPLHLPQYLKETYSKKYPFFSLVFGQKPKPAAWDIDMKMFLFAIAALTTQRPEINRDFFLEIVAGCSRSQHKVLHPDILLRAVNPENLLEAIANIELIDDSAKGSGELLIEAKIDDTLPKAIPNLIPVIDSDSGDSWIKTNIPRLADEPLYKVDNSSEETMHQEDELVMEILYKRLAMDKSDRSYEMNRLFHCIANRTLEESRVRTTVSEESTTSQYISKVSFRSPRNQMIEKYYALLPQPKVDFTALTQNAKKKKANLMKEIIAQLVGPDLAQQEAFLKLSFKKFKDLILFHEEDFKWNEMHIALILCIVGSANKVIMLDRLERLLLGNTRFPPQLKVFLSKLGWKWRMRIEAEMIPLEMNGNKEVRPQLSWHLATPLRALERQVEAAFLSGNFLHSGDFSLMEDIIAVVFGADKDEIATSMLIRILNRVKGNCSAFVTTLAMYEHAAECHENMKKTFLKKGSPIQRFLQLLLDNKFFALTVNSIDKDEGHVVQSQCIAINLFADHRQSATDERMLPQMKVKVECCKARFCSIADFKVVTSPQDFENFENFENENEPALPVHISSVGAKDETDNDDDEKSSSTVSTFCDNATRFSDDDEAEDDASSIGEKEDDNSSDEAQSISTVSTFHDDEHDGKTDEALDFCLNDGTSRSDDDEEENLSNQNGGTTDEEEKDKLDDYNDLHDDATRADEDEENSLGQAEESLLGMKCIGLKLDEEWKNGSKRLWLQLVYNDDNKYYGYRIFLNSNPDVDGNGQCRLLVAGFFEKPIHRRDSMDDELIDCGFKQVVGFASCDKKNSWATMGMMDSANARSNCICCIQSQSTYKTNFPDWMVEYAQKNGIENGLLAAKVEAGWKDCPLRCREHSNPIMFQKLQDDTNNGNNTYSEDQLRDIRERHGCVVNEPLLDIHPSKQTFGGLHNGAGLENHIKNNTDMRLGHIDALKSAGTTTWLEKMDGVKVQCKHEKANTKRRLKALKKKIDNLQSGINSAKIIIERAEDPHRRFASTSDACVQNVRAELAILLSEKEPLDREYGENLRLHMGADVLPKLIERYLSTKKPKGPAQWAFRKAIELAGPKFNPQFGGMDLSHAHGLLMLEKFSEITKMVGGGGYRPGEEKHQMVAQAMGESQEITTPMFTMNTLLKSQQKWDEDKIDELKRNCFMMFFKWLKYFPKQGVFPKLHDVAWHIPQFVTRNWMYGILSEESMESRHQEHKKLLSILSFMPNTKLRNDVFTSRLQVYQLPEFEKEKATLIAKTTKKKRGKYNIKPKNNSLPISQTELILDGVNIRINKDMSIEPSWLEVYNMVARGIVPSSWEKIFSERDDIDDRQKMKALYSSQTCR</sequence>
<evidence type="ECO:0000256" key="1">
    <source>
        <dbReference type="SAM" id="Coils"/>
    </source>
</evidence>
<organism evidence="3 4">
    <name type="scientific">Cylindrotheca closterium</name>
    <dbReference type="NCBI Taxonomy" id="2856"/>
    <lineage>
        <taxon>Eukaryota</taxon>
        <taxon>Sar</taxon>
        <taxon>Stramenopiles</taxon>
        <taxon>Ochrophyta</taxon>
        <taxon>Bacillariophyta</taxon>
        <taxon>Bacillariophyceae</taxon>
        <taxon>Bacillariophycidae</taxon>
        <taxon>Bacillariales</taxon>
        <taxon>Bacillariaceae</taxon>
        <taxon>Cylindrotheca</taxon>
    </lineage>
</organism>
<keyword evidence="4" id="KW-1185">Reference proteome</keyword>
<dbReference type="EMBL" id="CAKOGP040000001">
    <property type="protein sequence ID" value="CAJ1913692.1"/>
    <property type="molecule type" value="Genomic_DNA"/>
</dbReference>
<feature type="compositionally biased region" description="Polar residues" evidence="2">
    <location>
        <begin position="48"/>
        <end position="62"/>
    </location>
</feature>
<gene>
    <name evidence="3" type="ORF">CYCCA115_LOCUS664</name>
</gene>
<evidence type="ECO:0000313" key="4">
    <source>
        <dbReference type="Proteomes" id="UP001295423"/>
    </source>
</evidence>
<comment type="caution">
    <text evidence="3">The sequence shown here is derived from an EMBL/GenBank/DDBJ whole genome shotgun (WGS) entry which is preliminary data.</text>
</comment>
<evidence type="ECO:0000256" key="2">
    <source>
        <dbReference type="SAM" id="MobiDB-lite"/>
    </source>
</evidence>
<feature type="region of interest" description="Disordered" evidence="2">
    <location>
        <begin position="789"/>
        <end position="922"/>
    </location>
</feature>
<evidence type="ECO:0000313" key="3">
    <source>
        <dbReference type="EMBL" id="CAJ1913692.1"/>
    </source>
</evidence>
<feature type="compositionally biased region" description="Basic and acidic residues" evidence="2">
    <location>
        <begin position="895"/>
        <end position="911"/>
    </location>
</feature>
<feature type="compositionally biased region" description="Acidic residues" evidence="2">
    <location>
        <begin position="818"/>
        <end position="838"/>
    </location>
</feature>
<name>A0AAD2CBU4_9STRA</name>
<feature type="region of interest" description="Disordered" evidence="2">
    <location>
        <begin position="40"/>
        <end position="64"/>
    </location>
</feature>
<feature type="compositionally biased region" description="Basic and acidic residues" evidence="2">
    <location>
        <begin position="850"/>
        <end position="861"/>
    </location>
</feature>
<feature type="compositionally biased region" description="Polar residues" evidence="2">
    <location>
        <begin position="803"/>
        <end position="815"/>
    </location>
</feature>
<keyword evidence="1" id="KW-0175">Coiled coil</keyword>
<protein>
    <submittedName>
        <fullName evidence="3">Uncharacterized protein</fullName>
    </submittedName>
</protein>
<feature type="compositionally biased region" description="Polar residues" evidence="2">
    <location>
        <begin position="839"/>
        <end position="849"/>
    </location>
</feature>
<feature type="coiled-coil region" evidence="1">
    <location>
        <begin position="1178"/>
        <end position="1212"/>
    </location>
</feature>
<proteinExistence type="predicted"/>